<proteinExistence type="predicted"/>
<dbReference type="RefSeq" id="XP_052759312.1">
    <property type="nucleotide sequence ID" value="XM_052903352.1"/>
</dbReference>
<evidence type="ECO:0000313" key="5">
    <source>
        <dbReference type="RefSeq" id="XP_052759312.1"/>
    </source>
</evidence>
<gene>
    <name evidence="5" type="primary">LOC113519950</name>
</gene>
<dbReference type="Proteomes" id="UP001652740">
    <property type="component" value="Unplaced"/>
</dbReference>
<dbReference type="PANTHER" id="PTHR10133:SF27">
    <property type="entry name" value="DNA POLYMERASE NU"/>
    <property type="match status" value="1"/>
</dbReference>
<evidence type="ECO:0000313" key="4">
    <source>
        <dbReference type="Proteomes" id="UP001652740"/>
    </source>
</evidence>
<dbReference type="Gene3D" id="1.10.150.20">
    <property type="entry name" value="5' to 3' exonuclease, C-terminal subdomain"/>
    <property type="match status" value="1"/>
</dbReference>
<keyword evidence="4" id="KW-1185">Reference proteome</keyword>
<dbReference type="Gene3D" id="3.30.70.370">
    <property type="match status" value="1"/>
</dbReference>
<evidence type="ECO:0000256" key="2">
    <source>
        <dbReference type="SAM" id="MobiDB-lite"/>
    </source>
</evidence>
<reference evidence="5" key="1">
    <citation type="submission" date="2025-08" db="UniProtKB">
        <authorList>
            <consortium name="RefSeq"/>
        </authorList>
    </citation>
    <scope>IDENTIFICATION</scope>
    <source>
        <tissue evidence="5">Whole larvae</tissue>
    </source>
</reference>
<name>A0ABM3N6V1_GALME</name>
<evidence type="ECO:0000259" key="3">
    <source>
        <dbReference type="SMART" id="SM00482"/>
    </source>
</evidence>
<feature type="domain" description="DNA-directed DNA polymerase family A palm" evidence="3">
    <location>
        <begin position="692"/>
        <end position="899"/>
    </location>
</feature>
<feature type="region of interest" description="Disordered" evidence="2">
    <location>
        <begin position="1"/>
        <end position="23"/>
    </location>
</feature>
<dbReference type="SMART" id="SM00482">
    <property type="entry name" value="POLAc"/>
    <property type="match status" value="1"/>
</dbReference>
<dbReference type="Gene3D" id="1.20.1060.10">
    <property type="entry name" value="Taq DNA Polymerase, Chain T, domain 4"/>
    <property type="match status" value="1"/>
</dbReference>
<dbReference type="Pfam" id="PF00476">
    <property type="entry name" value="DNA_pol_A"/>
    <property type="match status" value="1"/>
</dbReference>
<dbReference type="InterPro" id="IPR036397">
    <property type="entry name" value="RNaseH_sf"/>
</dbReference>
<protein>
    <submittedName>
        <fullName evidence="5">DNA polymerase nu-like</fullName>
    </submittedName>
</protein>
<evidence type="ECO:0000256" key="1">
    <source>
        <dbReference type="ARBA" id="ARBA00022705"/>
    </source>
</evidence>
<dbReference type="InterPro" id="IPR001098">
    <property type="entry name" value="DNA-dir_DNA_pol_A_palm_dom"/>
</dbReference>
<dbReference type="SUPFAM" id="SSF56672">
    <property type="entry name" value="DNA/RNA polymerases"/>
    <property type="match status" value="1"/>
</dbReference>
<dbReference type="CDD" id="cd08638">
    <property type="entry name" value="DNA_pol_A_theta"/>
    <property type="match status" value="1"/>
</dbReference>
<keyword evidence="1" id="KW-0235">DNA replication</keyword>
<dbReference type="PANTHER" id="PTHR10133">
    <property type="entry name" value="DNA POLYMERASE I"/>
    <property type="match status" value="1"/>
</dbReference>
<dbReference type="PRINTS" id="PR00868">
    <property type="entry name" value="DNAPOLI"/>
</dbReference>
<dbReference type="Gene3D" id="3.30.420.10">
    <property type="entry name" value="Ribonuclease H-like superfamily/Ribonuclease H"/>
    <property type="match status" value="1"/>
</dbReference>
<dbReference type="InterPro" id="IPR043502">
    <property type="entry name" value="DNA/RNA_pol_sf"/>
</dbReference>
<dbReference type="InterPro" id="IPR002298">
    <property type="entry name" value="DNA_polymerase_A"/>
</dbReference>
<sequence length="943" mass="106613">MASLDGGSVSSNTGRKQQTKRKKGVLWFRDSEIPNTWQNYDTEMDILNNIEKSYHFNTYNMPEVYKSTDLVQTRIEDETTNIDKISRFDPLTLSPTTRNTDFMDTNKFATNATESNNYNANMKTITWNEFFDTELLAENTDETTSKQNSVNSLNCFVIKDQIENMNDCNSNNYENNGDINIKTKKRKTTNKNTDKVLIKIKKTSESKHNFKKEKYTKAVKNWLYDVDSQNPVEEGNDVVASRIQAPDEVVLHNTKSKVFTENNIKTGLNKKMIQAQLANKDGVMKFRKPKEISTENCGLTIEDTTPIDKLESIKEIKSKSKFVAPIKVQIPVEDVKYNVIVLDHNSKICSFPDANEVFVTLIYSNGFCQLNSQHTENDCVIEGMMFCIDDTFYYVKMDAENFSEMVNDVLENKTVNCYDAKSLLILLKFQFNIQAKFTIIDAKIGGSLFDPDNPPESFVDLQKQLSVTPKYTIASECVLQKTAWYIMTLKECVVRLSSLLREQSLWRVFIEIEMRLLPIIAEMEHRGITVDMEKLKVMEDILLTKIKMVEEECYKVAGRSFQINSPAQVRAILYDELQLDTKCNIKIRETICKGAKSTSESMLRGLVSVHPLPNLILVYRHLYKAHATFLSGIAQHVVDGVLRPTWVQTAAATGRIASSNPNVQAIPKTPFSLNAFPEGDKCNDESQLLNFRSVYVAREGCVLLAADFKHVECRVFAYIAGDTVLLDALKSGDDIFRVLAAKWLNKSEGEVSSEDRERTKRIVYASLYGAGTRKLMDILHVTYEQALTILASFNRRFPSLKSFGRSVVSQCEEQGGSVVTPSGRRRQLRGLQAVAGATELRAQAERQAVNFVVQGSAADICKTAMIVTEQRLRCSSPPLAARLLLQIHDELVWELPHAHLHTAAGIIKEAMENCGYECGLAIRLPVAVSAGRSWGEMRPFEHT</sequence>
<organism evidence="4 5">
    <name type="scientific">Galleria mellonella</name>
    <name type="common">Greater wax moth</name>
    <dbReference type="NCBI Taxonomy" id="7137"/>
    <lineage>
        <taxon>Eukaryota</taxon>
        <taxon>Metazoa</taxon>
        <taxon>Ecdysozoa</taxon>
        <taxon>Arthropoda</taxon>
        <taxon>Hexapoda</taxon>
        <taxon>Insecta</taxon>
        <taxon>Pterygota</taxon>
        <taxon>Neoptera</taxon>
        <taxon>Endopterygota</taxon>
        <taxon>Lepidoptera</taxon>
        <taxon>Glossata</taxon>
        <taxon>Ditrysia</taxon>
        <taxon>Pyraloidea</taxon>
        <taxon>Pyralidae</taxon>
        <taxon>Galleriinae</taxon>
        <taxon>Galleria</taxon>
    </lineage>
</organism>
<accession>A0ABM3N6V1</accession>
<dbReference type="GeneID" id="113519950"/>